<evidence type="ECO:0000313" key="3">
    <source>
        <dbReference type="EMBL" id="OWZ19275.1"/>
    </source>
</evidence>
<feature type="region of interest" description="Disordered" evidence="1">
    <location>
        <begin position="294"/>
        <end position="347"/>
    </location>
</feature>
<keyword evidence="4" id="KW-1185">Reference proteome</keyword>
<dbReference type="Pfam" id="PF24626">
    <property type="entry name" value="SH3_Tf2-1"/>
    <property type="match status" value="1"/>
</dbReference>
<dbReference type="AlphaFoldDB" id="A0A225WNM7"/>
<accession>A0A225WNM7</accession>
<dbReference type="Proteomes" id="UP000198211">
    <property type="component" value="Unassembled WGS sequence"/>
</dbReference>
<evidence type="ECO:0000256" key="1">
    <source>
        <dbReference type="SAM" id="MobiDB-lite"/>
    </source>
</evidence>
<sequence length="347" mass="37438">MARGERDEAYRELAEAQDEFAGAQAGLAEQCSCFRSRACVRGWSGIRKWKWFWEWPSRLWGVVFGPCSFGSGSVPSTHSGGSALDPTPSLSGTPGSGDSGNSLSGAAELVKTPITPSPPPAAPGPSSAPQHTPAQTPKHIRFADLPDDEDDVPESLPQEVPQDDYEMGSGNAGADDDQEKCLGNENDEADVETHPVNFCCDANKLAPRIIGPFTVIKAIGDAYTLDIPLSLRLLPTFYVGRFKRYYLAEIPDVTTDGGITRLSRIPLRHNTWETRHNFLRDVPDVVRDNEATLAAASDSSGRPEVNENGIMNGDESENVNENGNPLHVPELKSDAPASPIDGGTRRD</sequence>
<organism evidence="3 4">
    <name type="scientific">Phytophthora megakarya</name>
    <dbReference type="NCBI Taxonomy" id="4795"/>
    <lineage>
        <taxon>Eukaryota</taxon>
        <taxon>Sar</taxon>
        <taxon>Stramenopiles</taxon>
        <taxon>Oomycota</taxon>
        <taxon>Peronosporomycetes</taxon>
        <taxon>Peronosporales</taxon>
        <taxon>Peronosporaceae</taxon>
        <taxon>Phytophthora</taxon>
    </lineage>
</organism>
<feature type="domain" description="Tf2-1-like SH3-like" evidence="2">
    <location>
        <begin position="194"/>
        <end position="245"/>
    </location>
</feature>
<proteinExistence type="predicted"/>
<feature type="region of interest" description="Disordered" evidence="1">
    <location>
        <begin position="75"/>
        <end position="175"/>
    </location>
</feature>
<evidence type="ECO:0000313" key="4">
    <source>
        <dbReference type="Proteomes" id="UP000198211"/>
    </source>
</evidence>
<comment type="caution">
    <text evidence="3">The sequence shown here is derived from an EMBL/GenBank/DDBJ whole genome shotgun (WGS) entry which is preliminary data.</text>
</comment>
<evidence type="ECO:0000259" key="2">
    <source>
        <dbReference type="Pfam" id="PF24626"/>
    </source>
</evidence>
<dbReference type="InterPro" id="IPR056924">
    <property type="entry name" value="SH3_Tf2-1"/>
</dbReference>
<gene>
    <name evidence="3" type="ORF">PHMEG_0006492</name>
</gene>
<protein>
    <recommendedName>
        <fullName evidence="2">Tf2-1-like SH3-like domain-containing protein</fullName>
    </recommendedName>
</protein>
<dbReference type="EMBL" id="NBNE01000462">
    <property type="protein sequence ID" value="OWZ19275.1"/>
    <property type="molecule type" value="Genomic_DNA"/>
</dbReference>
<reference evidence="4" key="1">
    <citation type="submission" date="2017-03" db="EMBL/GenBank/DDBJ databases">
        <title>Phytopthora megakarya and P. palmivora, two closely related causual agents of cacao black pod achieved similar genome size and gene model numbers by different mechanisms.</title>
        <authorList>
            <person name="Ali S."/>
            <person name="Shao J."/>
            <person name="Larry D.J."/>
            <person name="Kronmiller B."/>
            <person name="Shen D."/>
            <person name="Strem M.D."/>
            <person name="Melnick R.L."/>
            <person name="Guiltinan M.J."/>
            <person name="Tyler B.M."/>
            <person name="Meinhardt L.W."/>
            <person name="Bailey B.A."/>
        </authorList>
    </citation>
    <scope>NUCLEOTIDE SEQUENCE [LARGE SCALE GENOMIC DNA]</scope>
    <source>
        <strain evidence="4">zdho120</strain>
    </source>
</reference>
<name>A0A225WNM7_9STRA</name>